<dbReference type="Proteomes" id="UP001565243">
    <property type="component" value="Unassembled WGS sequence"/>
</dbReference>
<evidence type="ECO:0000256" key="1">
    <source>
        <dbReference type="ARBA" id="ARBA00004651"/>
    </source>
</evidence>
<evidence type="ECO:0000256" key="2">
    <source>
        <dbReference type="ARBA" id="ARBA00022448"/>
    </source>
</evidence>
<feature type="transmembrane region" description="Helical" evidence="9">
    <location>
        <begin position="165"/>
        <end position="185"/>
    </location>
</feature>
<evidence type="ECO:0000256" key="7">
    <source>
        <dbReference type="ARBA" id="ARBA00038075"/>
    </source>
</evidence>
<dbReference type="EMBL" id="JBGFFX010000001">
    <property type="protein sequence ID" value="MEY8768929.1"/>
    <property type="molecule type" value="Genomic_DNA"/>
</dbReference>
<feature type="transmembrane region" description="Helical" evidence="9">
    <location>
        <begin position="370"/>
        <end position="388"/>
    </location>
</feature>
<dbReference type="Gene3D" id="1.20.1250.20">
    <property type="entry name" value="MFS general substrate transporter like domains"/>
    <property type="match status" value="1"/>
</dbReference>
<evidence type="ECO:0000313" key="12">
    <source>
        <dbReference type="Proteomes" id="UP001565243"/>
    </source>
</evidence>
<feature type="transmembrane region" description="Helical" evidence="9">
    <location>
        <begin position="215"/>
        <end position="240"/>
    </location>
</feature>
<evidence type="ECO:0000256" key="6">
    <source>
        <dbReference type="ARBA" id="ARBA00023136"/>
    </source>
</evidence>
<dbReference type="InterPro" id="IPR036259">
    <property type="entry name" value="MFS_trans_sf"/>
</dbReference>
<gene>
    <name evidence="11" type="ORF">AB6T85_00545</name>
</gene>
<comment type="caution">
    <text evidence="11">The sequence shown here is derived from an EMBL/GenBank/DDBJ whole genome shotgun (WGS) entry which is preliminary data.</text>
</comment>
<comment type="subcellular location">
    <subcellularLocation>
        <location evidence="1">Cell membrane</location>
        <topology evidence="1">Multi-pass membrane protein</topology>
    </subcellularLocation>
</comment>
<sequence length="407" mass="44277">MGAFNFHKFIISRGLGALCDQFLMFAVPLAILKSTGSTSLSALSFVIEWIPRVLFFPIAGSLLQGKNFKKIFLSLDVFRCAALAAAFLLVNITGIFATLTTLMAIMSLCYVLNFVSIESIIPANVPREEYARVHSRIQTVEQFSQILGPAIAIVIYSHAHVNGILLISAALFLLSAANLLTLSIASPESAGVTKVKDILRSNREAFVYLFEDKKIIYLCTMTWIVNIIYGVVLAISPAVILKHFKLESGALGLMQSVAALASVLLFYLIPRLTLRFSVTLIGQLSLLIILASGLFLGLAGNYYAYVALYALLSAFDGGFSVYIRIMRSTIIPAAILSRVIGVVGMLNLLSIPVGGLAVSLLSEKTTLQNIILLAFALSFVLTIVLLFVGRLKFGYKKYFPQVPKEAS</sequence>
<dbReference type="Pfam" id="PF07690">
    <property type="entry name" value="MFS_1"/>
    <property type="match status" value="1"/>
</dbReference>
<keyword evidence="2" id="KW-0813">Transport</keyword>
<reference evidence="11 12" key="1">
    <citation type="submission" date="2024-07" db="EMBL/GenBank/DDBJ databases">
        <authorList>
            <person name="Hebao G."/>
        </authorList>
    </citation>
    <scope>NUCLEOTIDE SEQUENCE [LARGE SCALE GENOMIC DNA]</scope>
    <source>
        <strain evidence="11 12">ACCC 02193</strain>
    </source>
</reference>
<dbReference type="PANTHER" id="PTHR23513">
    <property type="entry name" value="INTEGRAL MEMBRANE EFFLUX PROTEIN-RELATED"/>
    <property type="match status" value="1"/>
</dbReference>
<dbReference type="InterPro" id="IPR011701">
    <property type="entry name" value="MFS"/>
</dbReference>
<feature type="transmembrane region" description="Helical" evidence="9">
    <location>
        <begin position="302"/>
        <end position="323"/>
    </location>
</feature>
<dbReference type="InterPro" id="IPR020846">
    <property type="entry name" value="MFS_dom"/>
</dbReference>
<feature type="domain" description="Major facilitator superfamily (MFS) profile" evidence="10">
    <location>
        <begin position="215"/>
        <end position="407"/>
    </location>
</feature>
<feature type="transmembrane region" description="Helical" evidence="9">
    <location>
        <begin position="335"/>
        <end position="358"/>
    </location>
</feature>
<dbReference type="CDD" id="cd06173">
    <property type="entry name" value="MFS_MefA_like"/>
    <property type="match status" value="1"/>
</dbReference>
<evidence type="ECO:0000256" key="3">
    <source>
        <dbReference type="ARBA" id="ARBA00022475"/>
    </source>
</evidence>
<dbReference type="RefSeq" id="WP_253460762.1">
    <property type="nucleotide sequence ID" value="NZ_JBGFFX010000001.1"/>
</dbReference>
<feature type="transmembrane region" description="Helical" evidence="9">
    <location>
        <begin position="276"/>
        <end position="296"/>
    </location>
</feature>
<evidence type="ECO:0000256" key="5">
    <source>
        <dbReference type="ARBA" id="ARBA00022989"/>
    </source>
</evidence>
<keyword evidence="5 9" id="KW-1133">Transmembrane helix</keyword>
<keyword evidence="4 9" id="KW-0812">Transmembrane</keyword>
<keyword evidence="3" id="KW-1003">Cell membrane</keyword>
<evidence type="ECO:0000313" key="11">
    <source>
        <dbReference type="EMBL" id="MEY8768929.1"/>
    </source>
</evidence>
<dbReference type="SUPFAM" id="SSF103473">
    <property type="entry name" value="MFS general substrate transporter"/>
    <property type="match status" value="1"/>
</dbReference>
<feature type="transmembrane region" description="Helical" evidence="9">
    <location>
        <begin position="12"/>
        <end position="31"/>
    </location>
</feature>
<comment type="similarity">
    <text evidence="7">Belongs to the major facilitator superfamily. Drug:H(+) antiporter-3 (DHA3) (TC 2.A.1.21) family.</text>
</comment>
<proteinExistence type="inferred from homology"/>
<feature type="transmembrane region" description="Helical" evidence="9">
    <location>
        <begin position="252"/>
        <end position="269"/>
    </location>
</feature>
<feature type="transmembrane region" description="Helical" evidence="9">
    <location>
        <begin position="77"/>
        <end position="96"/>
    </location>
</feature>
<evidence type="ECO:0000259" key="10">
    <source>
        <dbReference type="PROSITE" id="PS50850"/>
    </source>
</evidence>
<name>A0ABV4E235_9GAMM</name>
<accession>A0ABV4E235</accession>
<evidence type="ECO:0000256" key="4">
    <source>
        <dbReference type="ARBA" id="ARBA00022692"/>
    </source>
</evidence>
<protein>
    <recommendedName>
        <fullName evidence="8">Multidrug efflux pump Tap</fullName>
    </recommendedName>
</protein>
<dbReference type="PROSITE" id="PS50850">
    <property type="entry name" value="MFS"/>
    <property type="match status" value="1"/>
</dbReference>
<keyword evidence="12" id="KW-1185">Reference proteome</keyword>
<evidence type="ECO:0000256" key="8">
    <source>
        <dbReference type="ARBA" id="ARBA00040914"/>
    </source>
</evidence>
<keyword evidence="6 9" id="KW-0472">Membrane</keyword>
<evidence type="ECO:0000256" key="9">
    <source>
        <dbReference type="SAM" id="Phobius"/>
    </source>
</evidence>
<feature type="transmembrane region" description="Helical" evidence="9">
    <location>
        <begin position="43"/>
        <end position="65"/>
    </location>
</feature>
<dbReference type="PANTHER" id="PTHR23513:SF9">
    <property type="entry name" value="ENTEROBACTIN EXPORTER ENTS"/>
    <property type="match status" value="1"/>
</dbReference>
<organism evidence="11 12">
    <name type="scientific">Erwinia aeris</name>
    <dbReference type="NCBI Taxonomy" id="3239803"/>
    <lineage>
        <taxon>Bacteria</taxon>
        <taxon>Pseudomonadati</taxon>
        <taxon>Pseudomonadota</taxon>
        <taxon>Gammaproteobacteria</taxon>
        <taxon>Enterobacterales</taxon>
        <taxon>Erwiniaceae</taxon>
        <taxon>Erwinia</taxon>
    </lineage>
</organism>